<dbReference type="InterPro" id="IPR005039">
    <property type="entry name" value="Ant_C"/>
</dbReference>
<name>A0A1I4ZJ52_9CLOT</name>
<dbReference type="EMBL" id="FOVK01000002">
    <property type="protein sequence ID" value="SFN50291.1"/>
    <property type="molecule type" value="Genomic_DNA"/>
</dbReference>
<dbReference type="Pfam" id="PF09669">
    <property type="entry name" value="Phage_pRha"/>
    <property type="match status" value="1"/>
</dbReference>
<keyword evidence="3" id="KW-1185">Reference proteome</keyword>
<dbReference type="RefSeq" id="WP_074910962.1">
    <property type="nucleotide sequence ID" value="NZ_FOVK01000002.1"/>
</dbReference>
<sequence>MNNLTIINNGQVVVSSRQIADNFEKEHRHVLETIRNLTAENSTVKSMFYESSYKNERGRDYSEYLMNRDGFSLLVMGFTGQKALEWKLKYIEAFNRMERMLMEKAPSYQISDPIERAKAWIQEQEEKKALEGHIEELKPKALFADSVASSRNSILVGELAKLLNQNGIDIGQKRLFQVLRDKGYLLKSGEDYNIPSQYSMDLKIMDIKKSSVNNPDGSVRITRTPKVTGKGQIYFVNKFLKGELN</sequence>
<evidence type="ECO:0000259" key="1">
    <source>
        <dbReference type="Pfam" id="PF03374"/>
    </source>
</evidence>
<dbReference type="NCBIfam" id="TIGR02681">
    <property type="entry name" value="phage_pRha"/>
    <property type="match status" value="1"/>
</dbReference>
<evidence type="ECO:0000313" key="3">
    <source>
        <dbReference type="Proteomes" id="UP000181899"/>
    </source>
</evidence>
<organism evidence="2 3">
    <name type="scientific">Proteiniclasticum ruminis</name>
    <dbReference type="NCBI Taxonomy" id="398199"/>
    <lineage>
        <taxon>Bacteria</taxon>
        <taxon>Bacillati</taxon>
        <taxon>Bacillota</taxon>
        <taxon>Clostridia</taxon>
        <taxon>Eubacteriales</taxon>
        <taxon>Clostridiaceae</taxon>
        <taxon>Proteiniclasticum</taxon>
    </lineage>
</organism>
<accession>A0A1I4ZJ52</accession>
<evidence type="ECO:0000313" key="2">
    <source>
        <dbReference type="EMBL" id="SFN50291.1"/>
    </source>
</evidence>
<protein>
    <submittedName>
        <fullName evidence="2">Anti-repressor protein</fullName>
    </submittedName>
</protein>
<dbReference type="InterPro" id="IPR014054">
    <property type="entry name" value="Phage_regulatory_Rha"/>
</dbReference>
<gene>
    <name evidence="2" type="ORF">SAMN04488695_10214</name>
</gene>
<dbReference type="AlphaFoldDB" id="A0A1I4ZJ52"/>
<proteinExistence type="predicted"/>
<reference evidence="2 3" key="1">
    <citation type="submission" date="2016-10" db="EMBL/GenBank/DDBJ databases">
        <authorList>
            <person name="de Groot N.N."/>
        </authorList>
    </citation>
    <scope>NUCLEOTIDE SEQUENCE [LARGE SCALE GENOMIC DNA]</scope>
    <source>
        <strain evidence="2 3">ML2</strain>
    </source>
</reference>
<dbReference type="Proteomes" id="UP000181899">
    <property type="component" value="Unassembled WGS sequence"/>
</dbReference>
<dbReference type="GO" id="GO:0003677">
    <property type="term" value="F:DNA binding"/>
    <property type="evidence" value="ECO:0007669"/>
    <property type="project" value="InterPro"/>
</dbReference>
<feature type="domain" description="Antirepressor protein C-terminal" evidence="1">
    <location>
        <begin position="132"/>
        <end position="240"/>
    </location>
</feature>
<dbReference type="Pfam" id="PF03374">
    <property type="entry name" value="ANT"/>
    <property type="match status" value="1"/>
</dbReference>
<dbReference type="OrthoDB" id="9812611at2"/>